<dbReference type="Gene3D" id="3.40.50.1000">
    <property type="entry name" value="HAD superfamily/HAD-like"/>
    <property type="match status" value="1"/>
</dbReference>
<sequence>KKTLILDLDETLIHSLSKSSRLSITSSAHMVEVKLNNNNIPTLYYVYKRPYCDEFLNIVSQWFNLIIFTASVKEYADPIINLLEKDKFYFQKRLYRDNCTLNKGINGIGYIKDLKILNTHLSKVIMIDNSPISYSKNLENAIRIEGWINDPTDVELLELIPLLKALRYTNDVRTILGLKNGEQFFQPKRQPI</sequence>
<dbReference type="OrthoDB" id="277011at2759"/>
<dbReference type="InterPro" id="IPR050365">
    <property type="entry name" value="TIM50"/>
</dbReference>
<dbReference type="Pfam" id="PF03031">
    <property type="entry name" value="NIF"/>
    <property type="match status" value="1"/>
</dbReference>
<gene>
    <name evidence="2" type="ORF">ASCRUDRAFT_39947</name>
</gene>
<dbReference type="PROSITE" id="PS50969">
    <property type="entry name" value="FCP1"/>
    <property type="match status" value="1"/>
</dbReference>
<evidence type="ECO:0000313" key="3">
    <source>
        <dbReference type="Proteomes" id="UP000095038"/>
    </source>
</evidence>
<dbReference type="FunFam" id="3.40.50.1000:FF:000093">
    <property type="entry name" value="NLI interacting factor-like phosphatase family protein"/>
    <property type="match status" value="1"/>
</dbReference>
<feature type="domain" description="FCP1 homology" evidence="1">
    <location>
        <begin position="1"/>
        <end position="166"/>
    </location>
</feature>
<dbReference type="GeneID" id="30964611"/>
<dbReference type="InterPro" id="IPR011948">
    <property type="entry name" value="Dullard_phosphatase"/>
</dbReference>
<proteinExistence type="predicted"/>
<feature type="non-terminal residue" evidence="2">
    <location>
        <position position="1"/>
    </location>
</feature>
<dbReference type="SUPFAM" id="SSF56784">
    <property type="entry name" value="HAD-like"/>
    <property type="match status" value="1"/>
</dbReference>
<dbReference type="RefSeq" id="XP_020044431.1">
    <property type="nucleotide sequence ID" value="XM_020190975.1"/>
</dbReference>
<dbReference type="AlphaFoldDB" id="A0A1D2V906"/>
<dbReference type="InterPro" id="IPR004274">
    <property type="entry name" value="FCP1_dom"/>
</dbReference>
<evidence type="ECO:0000313" key="2">
    <source>
        <dbReference type="EMBL" id="ODV58124.1"/>
    </source>
</evidence>
<dbReference type="InterPro" id="IPR023214">
    <property type="entry name" value="HAD_sf"/>
</dbReference>
<keyword evidence="3" id="KW-1185">Reference proteome</keyword>
<name>A0A1D2V906_9ASCO</name>
<reference evidence="3" key="1">
    <citation type="submission" date="2016-05" db="EMBL/GenBank/DDBJ databases">
        <title>Comparative genomics of biotechnologically important yeasts.</title>
        <authorList>
            <consortium name="DOE Joint Genome Institute"/>
            <person name="Riley R."/>
            <person name="Haridas S."/>
            <person name="Wolfe K.H."/>
            <person name="Lopes M.R."/>
            <person name="Hittinger C.T."/>
            <person name="Goker M."/>
            <person name="Salamov A."/>
            <person name="Wisecaver J."/>
            <person name="Long T.M."/>
            <person name="Aerts A.L."/>
            <person name="Barry K."/>
            <person name="Choi C."/>
            <person name="Clum A."/>
            <person name="Coughlan A.Y."/>
            <person name="Deshpande S."/>
            <person name="Douglass A.P."/>
            <person name="Hanson S.J."/>
            <person name="Klenk H.-P."/>
            <person name="Labutti K."/>
            <person name="Lapidus A."/>
            <person name="Lindquist E."/>
            <person name="Lipzen A."/>
            <person name="Meier-Kolthoff J.P."/>
            <person name="Ohm R.A."/>
            <person name="Otillar R.P."/>
            <person name="Pangilinan J."/>
            <person name="Peng Y."/>
            <person name="Rokas A."/>
            <person name="Rosa C.A."/>
            <person name="Scheuner C."/>
            <person name="Sibirny A.A."/>
            <person name="Slot J.C."/>
            <person name="Stielow J.B."/>
            <person name="Sun H."/>
            <person name="Kurtzman C.P."/>
            <person name="Blackwell M."/>
            <person name="Grigoriev I.V."/>
            <person name="Jeffries T.W."/>
        </authorList>
    </citation>
    <scope>NUCLEOTIDE SEQUENCE [LARGE SCALE GENOMIC DNA]</scope>
    <source>
        <strain evidence="3">DSM 1968</strain>
    </source>
</reference>
<dbReference type="PANTHER" id="PTHR12210">
    <property type="entry name" value="DULLARD PROTEIN PHOSPHATASE"/>
    <property type="match status" value="1"/>
</dbReference>
<dbReference type="NCBIfam" id="TIGR02251">
    <property type="entry name" value="HIF-SF_euk"/>
    <property type="match status" value="1"/>
</dbReference>
<dbReference type="EMBL" id="KV454495">
    <property type="protein sequence ID" value="ODV58124.1"/>
    <property type="molecule type" value="Genomic_DNA"/>
</dbReference>
<accession>A0A1D2V906</accession>
<organism evidence="2 3">
    <name type="scientific">Ascoidea rubescens DSM 1968</name>
    <dbReference type="NCBI Taxonomy" id="1344418"/>
    <lineage>
        <taxon>Eukaryota</taxon>
        <taxon>Fungi</taxon>
        <taxon>Dikarya</taxon>
        <taxon>Ascomycota</taxon>
        <taxon>Saccharomycotina</taxon>
        <taxon>Saccharomycetes</taxon>
        <taxon>Ascoideaceae</taxon>
        <taxon>Ascoidea</taxon>
    </lineage>
</organism>
<protein>
    <submittedName>
        <fullName evidence="2">NLI interacting factor</fullName>
    </submittedName>
</protein>
<evidence type="ECO:0000259" key="1">
    <source>
        <dbReference type="PROSITE" id="PS50969"/>
    </source>
</evidence>
<dbReference type="InParanoid" id="A0A1D2V906"/>
<dbReference type="CDD" id="cd07521">
    <property type="entry name" value="HAD_FCP1-like"/>
    <property type="match status" value="1"/>
</dbReference>
<dbReference type="SMART" id="SM00577">
    <property type="entry name" value="CPDc"/>
    <property type="match status" value="1"/>
</dbReference>
<dbReference type="GO" id="GO:0016791">
    <property type="term" value="F:phosphatase activity"/>
    <property type="evidence" value="ECO:0007669"/>
    <property type="project" value="InterPro"/>
</dbReference>
<dbReference type="Proteomes" id="UP000095038">
    <property type="component" value="Unassembled WGS sequence"/>
</dbReference>
<dbReference type="STRING" id="1344418.A0A1D2V906"/>
<dbReference type="InterPro" id="IPR036412">
    <property type="entry name" value="HAD-like_sf"/>
</dbReference>